<proteinExistence type="predicted"/>
<organism evidence="2 3">
    <name type="scientific">Aspergillus fijiensis CBS 313.89</name>
    <dbReference type="NCBI Taxonomy" id="1448319"/>
    <lineage>
        <taxon>Eukaryota</taxon>
        <taxon>Fungi</taxon>
        <taxon>Dikarya</taxon>
        <taxon>Ascomycota</taxon>
        <taxon>Pezizomycotina</taxon>
        <taxon>Eurotiomycetes</taxon>
        <taxon>Eurotiomycetidae</taxon>
        <taxon>Eurotiales</taxon>
        <taxon>Aspergillaceae</taxon>
        <taxon>Aspergillus</taxon>
    </lineage>
</organism>
<dbReference type="Proteomes" id="UP000249789">
    <property type="component" value="Unassembled WGS sequence"/>
</dbReference>
<keyword evidence="3" id="KW-1185">Reference proteome</keyword>
<feature type="region of interest" description="Disordered" evidence="1">
    <location>
        <begin position="1"/>
        <end position="24"/>
    </location>
</feature>
<sequence length="214" mass="23238">MRPTPLLSPTSELHSIPCASGQPDPLGGAQELAAAAELGAAEATDITRRLAIVLEAIRTAGFQGFDETAAAYYTAHLDKGSFPAMVQCASRGRRLKTMLQALQQSSQQWRRWESRGLQESICEGSASLCVAEMDRFSALESLLSIHKAGTLGETRVSSPTPLEESGLMEQMDNAPDLMPLLWSLLTELAGTRSVYCDRVARLILTILLYTRSPQ</sequence>
<reference evidence="2 3" key="1">
    <citation type="submission" date="2018-02" db="EMBL/GenBank/DDBJ databases">
        <title>The genomes of Aspergillus section Nigri reveals drivers in fungal speciation.</title>
        <authorList>
            <consortium name="DOE Joint Genome Institute"/>
            <person name="Vesth T.C."/>
            <person name="Nybo J."/>
            <person name="Theobald S."/>
            <person name="Brandl J."/>
            <person name="Frisvad J.C."/>
            <person name="Nielsen K.F."/>
            <person name="Lyhne E.K."/>
            <person name="Kogle M.E."/>
            <person name="Kuo A."/>
            <person name="Riley R."/>
            <person name="Clum A."/>
            <person name="Nolan M."/>
            <person name="Lipzen A."/>
            <person name="Salamov A."/>
            <person name="Henrissat B."/>
            <person name="Wiebenga A."/>
            <person name="De vries R.P."/>
            <person name="Grigoriev I.V."/>
            <person name="Mortensen U.H."/>
            <person name="Andersen M.R."/>
            <person name="Baker S.E."/>
        </authorList>
    </citation>
    <scope>NUCLEOTIDE SEQUENCE [LARGE SCALE GENOMIC DNA]</scope>
    <source>
        <strain evidence="2 3">CBS 313.89</strain>
    </source>
</reference>
<dbReference type="GeneID" id="63864398"/>
<protein>
    <submittedName>
        <fullName evidence="2">Uncharacterized protein</fullName>
    </submittedName>
</protein>
<evidence type="ECO:0000313" key="2">
    <source>
        <dbReference type="EMBL" id="RAK74306.1"/>
    </source>
</evidence>
<dbReference type="VEuPathDB" id="FungiDB:BO72DRAFT_470944"/>
<name>A0A8G1RMV0_9EURO</name>
<dbReference type="OrthoDB" id="4435769at2759"/>
<gene>
    <name evidence="2" type="ORF">BO72DRAFT_470944</name>
</gene>
<evidence type="ECO:0000313" key="3">
    <source>
        <dbReference type="Proteomes" id="UP000249789"/>
    </source>
</evidence>
<dbReference type="AlphaFoldDB" id="A0A8G1RMV0"/>
<accession>A0A8G1RMV0</accession>
<evidence type="ECO:0000256" key="1">
    <source>
        <dbReference type="SAM" id="MobiDB-lite"/>
    </source>
</evidence>
<dbReference type="EMBL" id="KZ824670">
    <property type="protein sequence ID" value="RAK74306.1"/>
    <property type="molecule type" value="Genomic_DNA"/>
</dbReference>
<dbReference type="RefSeq" id="XP_040798316.1">
    <property type="nucleotide sequence ID" value="XM_040947065.1"/>
</dbReference>